<dbReference type="OrthoDB" id="9807829at2"/>
<dbReference type="AlphaFoldDB" id="A0A550I068"/>
<dbReference type="InterPro" id="IPR006224">
    <property type="entry name" value="PsdUridine_synth_RluA-like_CS"/>
</dbReference>
<dbReference type="InterPro" id="IPR006145">
    <property type="entry name" value="PsdUridine_synth_RsuA/RluA"/>
</dbReference>
<reference evidence="4 5" key="1">
    <citation type="submission" date="2019-06" db="EMBL/GenBank/DDBJ databases">
        <title>Gramella sabulilitoris sp. nov., isolated from a marine sand.</title>
        <authorList>
            <person name="Yoon J.-H."/>
        </authorList>
    </citation>
    <scope>NUCLEOTIDE SEQUENCE [LARGE SCALE GENOMIC DNA]</scope>
    <source>
        <strain evidence="4 5">HSMS-1</strain>
    </source>
</reference>
<dbReference type="RefSeq" id="WP_143411526.1">
    <property type="nucleotide sequence ID" value="NZ_VHSF01000003.1"/>
</dbReference>
<dbReference type="PROSITE" id="PS01129">
    <property type="entry name" value="PSI_RLU"/>
    <property type="match status" value="1"/>
</dbReference>
<comment type="similarity">
    <text evidence="1">Belongs to the pseudouridine synthase RluA family.</text>
</comment>
<dbReference type="PANTHER" id="PTHR21600">
    <property type="entry name" value="MITOCHONDRIAL RNA PSEUDOURIDINE SYNTHASE"/>
    <property type="match status" value="1"/>
</dbReference>
<dbReference type="InterPro" id="IPR020103">
    <property type="entry name" value="PsdUridine_synth_cat_dom_sf"/>
</dbReference>
<protein>
    <submittedName>
        <fullName evidence="4">RluA family pseudouridine synthase</fullName>
    </submittedName>
</protein>
<dbReference type="CDD" id="cd02869">
    <property type="entry name" value="PseudoU_synth_RluA_like"/>
    <property type="match status" value="1"/>
</dbReference>
<dbReference type="PROSITE" id="PS50889">
    <property type="entry name" value="S4"/>
    <property type="match status" value="1"/>
</dbReference>
<evidence type="ECO:0000256" key="1">
    <source>
        <dbReference type="ARBA" id="ARBA00010876"/>
    </source>
</evidence>
<dbReference type="Pfam" id="PF00849">
    <property type="entry name" value="PseudoU_synth_2"/>
    <property type="match status" value="1"/>
</dbReference>
<dbReference type="SUPFAM" id="SSF55120">
    <property type="entry name" value="Pseudouridine synthase"/>
    <property type="match status" value="1"/>
</dbReference>
<dbReference type="EMBL" id="VHSF01000003">
    <property type="protein sequence ID" value="TRO64330.1"/>
    <property type="molecule type" value="Genomic_DNA"/>
</dbReference>
<feature type="domain" description="Pseudouridine synthase RsuA/RluA-like" evidence="3">
    <location>
        <begin position="89"/>
        <end position="227"/>
    </location>
</feature>
<comment type="caution">
    <text evidence="4">The sequence shown here is derived from an EMBL/GenBank/DDBJ whole genome shotgun (WGS) entry which is preliminary data.</text>
</comment>
<sequence>MKILETHIAPAITEPIRLQEYAVSIFSPIQSRSGLKKAIKKNLLLIDGKEAKTGDWITEGQAISLLQEELSEKKIFNLDLEVLFEDEHIAAILKPAGYPTSGNFFKTIENALPHNLGPSKEPDALAYPLPVHRLDSPTAGILLCAKTTRALLKLQQAFAEKTIQKKYYALVYGKISKEREIDSAIEDKPANTLVKPLNFYQIKGSLYTLVEAKPLTGRTHQIRVHLNNIGYPIVGDKIYGDKESDYFRNKNLFLFSGGIKLQHPVNHRPLEIETKLPKRFRNLNNYKMP</sequence>
<dbReference type="Gene3D" id="3.30.2350.10">
    <property type="entry name" value="Pseudouridine synthase"/>
    <property type="match status" value="1"/>
</dbReference>
<accession>A0A550I068</accession>
<organism evidence="4 5">
    <name type="scientific">Christiangramia sabulilitoris</name>
    <dbReference type="NCBI Taxonomy" id="2583991"/>
    <lineage>
        <taxon>Bacteria</taxon>
        <taxon>Pseudomonadati</taxon>
        <taxon>Bacteroidota</taxon>
        <taxon>Flavobacteriia</taxon>
        <taxon>Flavobacteriales</taxon>
        <taxon>Flavobacteriaceae</taxon>
        <taxon>Christiangramia</taxon>
    </lineage>
</organism>
<proteinExistence type="inferred from homology"/>
<gene>
    <name evidence="4" type="ORF">FGM01_12620</name>
</gene>
<dbReference type="GO" id="GO:0000455">
    <property type="term" value="P:enzyme-directed rRNA pseudouridine synthesis"/>
    <property type="evidence" value="ECO:0007669"/>
    <property type="project" value="TreeGrafter"/>
</dbReference>
<evidence type="ECO:0000313" key="5">
    <source>
        <dbReference type="Proteomes" id="UP000315131"/>
    </source>
</evidence>
<dbReference type="PANTHER" id="PTHR21600:SF87">
    <property type="entry name" value="RNA PSEUDOURIDYLATE SYNTHASE DOMAIN-CONTAINING PROTEIN 1"/>
    <property type="match status" value="1"/>
</dbReference>
<dbReference type="GO" id="GO:0009982">
    <property type="term" value="F:pseudouridine synthase activity"/>
    <property type="evidence" value="ECO:0007669"/>
    <property type="project" value="InterPro"/>
</dbReference>
<keyword evidence="2" id="KW-0694">RNA-binding</keyword>
<name>A0A550I068_9FLAO</name>
<dbReference type="Proteomes" id="UP000315131">
    <property type="component" value="Unassembled WGS sequence"/>
</dbReference>
<dbReference type="GO" id="GO:0003723">
    <property type="term" value="F:RNA binding"/>
    <property type="evidence" value="ECO:0007669"/>
    <property type="project" value="UniProtKB-KW"/>
</dbReference>
<evidence type="ECO:0000313" key="4">
    <source>
        <dbReference type="EMBL" id="TRO64330.1"/>
    </source>
</evidence>
<evidence type="ECO:0000259" key="3">
    <source>
        <dbReference type="Pfam" id="PF00849"/>
    </source>
</evidence>
<evidence type="ECO:0000256" key="2">
    <source>
        <dbReference type="PROSITE-ProRule" id="PRU00182"/>
    </source>
</evidence>
<dbReference type="InterPro" id="IPR050188">
    <property type="entry name" value="RluA_PseudoU_synthase"/>
</dbReference>
<keyword evidence="5" id="KW-1185">Reference proteome</keyword>
<dbReference type="GO" id="GO:0140098">
    <property type="term" value="F:catalytic activity, acting on RNA"/>
    <property type="evidence" value="ECO:0007669"/>
    <property type="project" value="UniProtKB-ARBA"/>
</dbReference>